<dbReference type="Proteomes" id="UP000039865">
    <property type="component" value="Unassembled WGS sequence"/>
</dbReference>
<feature type="region of interest" description="Disordered" evidence="2">
    <location>
        <begin position="417"/>
        <end position="450"/>
    </location>
</feature>
<name>A0A078BAJ5_STYLE</name>
<sequence>MRYSPKIIPNIKTQSKHQNQESHDVLVLKVNNPFRSNSKEKNKRSEIKISKSQLDLSAQKSYQEQQQDNITSSVLQLSTQKSNKSLRSGQKEVNRNNSKHRLSTGNQSQTNLHNYQVKQNKVAEMRNNHHIKSLNDENYLNQIELMPMQEAQNRMSLDDIIQLAIDKSKAQLSQSNNLNTGVAKKSDIAQVNQNFTDQIIFNHVQSQINQSQNFQQPIQQIPGLYYQSNQASNQNILMPQQNLPNNGQNNLTQSIQQPQFNPLLTNQQSITSSCSQFSLPYFSQQETSAHYPQLQTRDLEEKISEIVEKCLLQRNMQSQEKLSYPPLQINKQQSTNKLMTQSSSVSHLSERSCSSTNINGPSEFEGFKELSNDLVRRMKEMQKSLDDMQISINEKDAEIIRLNMCLGDEKKKNTDLQLSTKWEQTNSTPQRKRSQSRTSIHHGHQNSNSDIVRNMMMMDSPYFKNQQNSQLDSQFSNSRVNGYPIFKQLTDTSTQCIQPKQNSQEIQTDTTSQTNDINLQNLQKKIKKYENMLQSESQANEELTDRVQELERDYFHCKQERDKILKQVKALQEQNSNLEFQLTDRGNQGSKQDEHICLLKKQLEKLSKENLLLKKQAEEANSCNSCIDYIKQMKMFQFKVEDITKEKENQQIQIRELKNLLDSRDEEIREMKDFQFNKRQNSIQGFNMSFQQDKDNEVHKELESYKKRNEMNEMVIEQLKKELEKYAYKLMQIQEKSKQLMQNQNQIQQQQCVSNGVNGLIGGGYGNNNFGVVQEEDDEDGWQ</sequence>
<feature type="region of interest" description="Disordered" evidence="2">
    <location>
        <begin position="58"/>
        <end position="111"/>
    </location>
</feature>
<dbReference type="AlphaFoldDB" id="A0A078BAJ5"/>
<keyword evidence="4" id="KW-1185">Reference proteome</keyword>
<dbReference type="InParanoid" id="A0A078BAJ5"/>
<dbReference type="EMBL" id="CCKQ01018615">
    <property type="protein sequence ID" value="CDW90588.1"/>
    <property type="molecule type" value="Genomic_DNA"/>
</dbReference>
<feature type="region of interest" description="Disordered" evidence="2">
    <location>
        <begin position="1"/>
        <end position="22"/>
    </location>
</feature>
<organism evidence="3 4">
    <name type="scientific">Stylonychia lemnae</name>
    <name type="common">Ciliate</name>
    <dbReference type="NCBI Taxonomy" id="5949"/>
    <lineage>
        <taxon>Eukaryota</taxon>
        <taxon>Sar</taxon>
        <taxon>Alveolata</taxon>
        <taxon>Ciliophora</taxon>
        <taxon>Intramacronucleata</taxon>
        <taxon>Spirotrichea</taxon>
        <taxon>Stichotrichia</taxon>
        <taxon>Sporadotrichida</taxon>
        <taxon>Oxytrichidae</taxon>
        <taxon>Stylonychinae</taxon>
        <taxon>Stylonychia</taxon>
    </lineage>
</organism>
<keyword evidence="1" id="KW-0175">Coiled coil</keyword>
<reference evidence="3 4" key="1">
    <citation type="submission" date="2014-06" db="EMBL/GenBank/DDBJ databases">
        <authorList>
            <person name="Swart Estienne"/>
        </authorList>
    </citation>
    <scope>NUCLEOTIDE SEQUENCE [LARGE SCALE GENOMIC DNA]</scope>
    <source>
        <strain evidence="3 4">130c</strain>
    </source>
</reference>
<protein>
    <submittedName>
        <fullName evidence="3">Uncharacterized protein</fullName>
    </submittedName>
</protein>
<evidence type="ECO:0000256" key="2">
    <source>
        <dbReference type="SAM" id="MobiDB-lite"/>
    </source>
</evidence>
<feature type="compositionally biased region" description="Polar residues" evidence="2">
    <location>
        <begin position="417"/>
        <end position="429"/>
    </location>
</feature>
<feature type="coiled-coil region" evidence="1">
    <location>
        <begin position="512"/>
        <end position="667"/>
    </location>
</feature>
<accession>A0A078BAJ5</accession>
<feature type="region of interest" description="Disordered" evidence="2">
    <location>
        <begin position="336"/>
        <end position="365"/>
    </location>
</feature>
<evidence type="ECO:0000313" key="3">
    <source>
        <dbReference type="EMBL" id="CDW90588.1"/>
    </source>
</evidence>
<proteinExistence type="predicted"/>
<feature type="compositionally biased region" description="Basic residues" evidence="2">
    <location>
        <begin position="430"/>
        <end position="444"/>
    </location>
</feature>
<gene>
    <name evidence="3" type="primary">Contig6427.g6877</name>
    <name evidence="3" type="ORF">STYLEM_19733</name>
</gene>
<feature type="compositionally biased region" description="Polar residues" evidence="2">
    <location>
        <begin position="336"/>
        <end position="360"/>
    </location>
</feature>
<feature type="coiled-coil region" evidence="1">
    <location>
        <begin position="702"/>
        <end position="750"/>
    </location>
</feature>
<feature type="compositionally biased region" description="Polar residues" evidence="2">
    <location>
        <begin position="58"/>
        <end position="88"/>
    </location>
</feature>
<evidence type="ECO:0000313" key="4">
    <source>
        <dbReference type="Proteomes" id="UP000039865"/>
    </source>
</evidence>
<evidence type="ECO:0000256" key="1">
    <source>
        <dbReference type="SAM" id="Coils"/>
    </source>
</evidence>